<dbReference type="InterPro" id="IPR014308">
    <property type="entry name" value="Xanthine_DH_XdhC"/>
</dbReference>
<proteinExistence type="predicted"/>
<dbReference type="InterPro" id="IPR003777">
    <property type="entry name" value="XdhC_CoxI"/>
</dbReference>
<organism evidence="3 4">
    <name type="scientific">Litoreibacter roseus</name>
    <dbReference type="NCBI Taxonomy" id="2601869"/>
    <lineage>
        <taxon>Bacteria</taxon>
        <taxon>Pseudomonadati</taxon>
        <taxon>Pseudomonadota</taxon>
        <taxon>Alphaproteobacteria</taxon>
        <taxon>Rhodobacterales</taxon>
        <taxon>Roseobacteraceae</taxon>
        <taxon>Litoreibacter</taxon>
    </lineage>
</organism>
<evidence type="ECO:0000259" key="2">
    <source>
        <dbReference type="Pfam" id="PF13478"/>
    </source>
</evidence>
<comment type="caution">
    <text evidence="3">The sequence shown here is derived from an EMBL/GenBank/DDBJ whole genome shotgun (WGS) entry which is preliminary data.</text>
</comment>
<dbReference type="AlphaFoldDB" id="A0A6N6JBZ9"/>
<dbReference type="Pfam" id="PF13478">
    <property type="entry name" value="XdhC_C"/>
    <property type="match status" value="1"/>
</dbReference>
<gene>
    <name evidence="3" type="primary">xdhC</name>
    <name evidence="3" type="ORF">KIN_04540</name>
</gene>
<dbReference type="Pfam" id="PF02625">
    <property type="entry name" value="XdhC_CoxI"/>
    <property type="match status" value="1"/>
</dbReference>
<feature type="domain" description="XdhC Rossmann" evidence="2">
    <location>
        <begin position="150"/>
        <end position="290"/>
    </location>
</feature>
<keyword evidence="4" id="KW-1185">Reference proteome</keyword>
<protein>
    <submittedName>
        <fullName evidence="3">Xanthine dehydrogenase accessory protein XdhC</fullName>
    </submittedName>
</protein>
<dbReference type="PANTHER" id="PTHR30388:SF6">
    <property type="entry name" value="XANTHINE DEHYDROGENASE SUBUNIT A-RELATED"/>
    <property type="match status" value="1"/>
</dbReference>
<sequence length="316" mass="32654">MSFDTKALADAVALHGRVARIVVADVKGSTPREAGASMLVWPGGQSGTIGGGALEHEAALQAFDAPSLRHIPLGPTLGQCCGGAVSLVTEVFDAPLEINGCYSRRIAGETAKPLVIQRAEAAARNGTGDGALVFAEGWLFEAAQPVATPLWIYGAGHVGRALVDVLAPLPDFQITWIDTGLDRYPDTVPGGVRVMPAENPAEAVALAPADAHHLVLTYSHALDLELCHRILNTRFASAGLIGSDTKWARFRSRLRDLGHETARIDQISCPIGQPGLGKHPQAIAVGVAAGLLSCSDMAGTSRLGGGAANSGADIAS</sequence>
<evidence type="ECO:0000259" key="1">
    <source>
        <dbReference type="Pfam" id="PF02625"/>
    </source>
</evidence>
<dbReference type="PANTHER" id="PTHR30388">
    <property type="entry name" value="ALDEHYDE OXIDOREDUCTASE MOLYBDENUM COFACTOR ASSEMBLY PROTEIN"/>
    <property type="match status" value="1"/>
</dbReference>
<evidence type="ECO:0000313" key="4">
    <source>
        <dbReference type="Proteomes" id="UP000436822"/>
    </source>
</evidence>
<accession>A0A6N6JBZ9</accession>
<dbReference type="RefSeq" id="WP_159804320.1">
    <property type="nucleotide sequence ID" value="NZ_BLJE01000001.1"/>
</dbReference>
<evidence type="ECO:0000313" key="3">
    <source>
        <dbReference type="EMBL" id="GFE63380.1"/>
    </source>
</evidence>
<dbReference type="OrthoDB" id="61481at2"/>
<dbReference type="InterPro" id="IPR052698">
    <property type="entry name" value="MoCofactor_Util/Proc"/>
</dbReference>
<dbReference type="Proteomes" id="UP000436822">
    <property type="component" value="Unassembled WGS sequence"/>
</dbReference>
<dbReference type="EMBL" id="BLJE01000001">
    <property type="protein sequence ID" value="GFE63380.1"/>
    <property type="molecule type" value="Genomic_DNA"/>
</dbReference>
<dbReference type="InterPro" id="IPR027051">
    <property type="entry name" value="XdhC_Rossmann_dom"/>
</dbReference>
<dbReference type="NCBIfam" id="TIGR02964">
    <property type="entry name" value="xanthine_xdhC"/>
    <property type="match status" value="1"/>
</dbReference>
<feature type="domain" description="XdhC- CoxI" evidence="1">
    <location>
        <begin position="15"/>
        <end position="64"/>
    </location>
</feature>
<reference evidence="3 4" key="1">
    <citation type="submission" date="2019-12" db="EMBL/GenBank/DDBJ databases">
        <title>Litoreibacter badius sp. nov., a novel bacteriochlorophyll a-containing bacterium in the genus Litoreibacter.</title>
        <authorList>
            <person name="Kanamuro M."/>
            <person name="Takabe Y."/>
            <person name="Mori K."/>
            <person name="Takaichi S."/>
            <person name="Hanada S."/>
        </authorList>
    </citation>
    <scope>NUCLEOTIDE SEQUENCE [LARGE SCALE GENOMIC DNA]</scope>
    <source>
        <strain evidence="3 4">K6</strain>
    </source>
</reference>
<name>A0A6N6JBZ9_9RHOB</name>
<dbReference type="Gene3D" id="3.40.50.720">
    <property type="entry name" value="NAD(P)-binding Rossmann-like Domain"/>
    <property type="match status" value="1"/>
</dbReference>